<organism evidence="2 3">
    <name type="scientific">Nocardioides flavescens</name>
    <dbReference type="NCBI Taxonomy" id="2691959"/>
    <lineage>
        <taxon>Bacteria</taxon>
        <taxon>Bacillati</taxon>
        <taxon>Actinomycetota</taxon>
        <taxon>Actinomycetes</taxon>
        <taxon>Propionibacteriales</taxon>
        <taxon>Nocardioidaceae</taxon>
        <taxon>Nocardioides</taxon>
    </lineage>
</organism>
<dbReference type="Pfam" id="PF04199">
    <property type="entry name" value="Cyclase"/>
    <property type="match status" value="1"/>
</dbReference>
<dbReference type="RefSeq" id="WP_160876515.1">
    <property type="nucleotide sequence ID" value="NZ_WUEK01000003.1"/>
</dbReference>
<evidence type="ECO:0000256" key="1">
    <source>
        <dbReference type="SAM" id="MobiDB-lite"/>
    </source>
</evidence>
<dbReference type="GO" id="GO:0004061">
    <property type="term" value="F:arylformamidase activity"/>
    <property type="evidence" value="ECO:0007669"/>
    <property type="project" value="InterPro"/>
</dbReference>
<dbReference type="Proteomes" id="UP000473325">
    <property type="component" value="Unassembled WGS sequence"/>
</dbReference>
<dbReference type="InterPro" id="IPR007325">
    <property type="entry name" value="KFase/CYL"/>
</dbReference>
<evidence type="ECO:0000313" key="3">
    <source>
        <dbReference type="Proteomes" id="UP000473325"/>
    </source>
</evidence>
<dbReference type="Gene3D" id="3.50.30.50">
    <property type="entry name" value="Putative cyclase"/>
    <property type="match status" value="1"/>
</dbReference>
<keyword evidence="3" id="KW-1185">Reference proteome</keyword>
<dbReference type="PANTHER" id="PTHR34861:SF10">
    <property type="entry name" value="CYCLASE"/>
    <property type="match status" value="1"/>
</dbReference>
<reference evidence="2 3" key="1">
    <citation type="submission" date="2019-12" db="EMBL/GenBank/DDBJ databases">
        <authorList>
            <person name="Kun Z."/>
        </authorList>
    </citation>
    <scope>NUCLEOTIDE SEQUENCE [LARGE SCALE GENOMIC DNA]</scope>
    <source>
        <strain evidence="2 3">YIM 123512</strain>
    </source>
</reference>
<dbReference type="GO" id="GO:0019441">
    <property type="term" value="P:L-tryptophan catabolic process to kynurenine"/>
    <property type="evidence" value="ECO:0007669"/>
    <property type="project" value="InterPro"/>
</dbReference>
<feature type="region of interest" description="Disordered" evidence="1">
    <location>
        <begin position="1"/>
        <end position="23"/>
    </location>
</feature>
<proteinExistence type="predicted"/>
<dbReference type="EMBL" id="WUEK01000003">
    <property type="protein sequence ID" value="MXG89295.1"/>
    <property type="molecule type" value="Genomic_DNA"/>
</dbReference>
<name>A0A6L7EY56_9ACTN</name>
<accession>A0A6L7EY56</accession>
<comment type="caution">
    <text evidence="2">The sequence shown here is derived from an EMBL/GenBank/DDBJ whole genome shotgun (WGS) entry which is preliminary data.</text>
</comment>
<evidence type="ECO:0000313" key="2">
    <source>
        <dbReference type="EMBL" id="MXG89295.1"/>
    </source>
</evidence>
<sequence length="321" mass="34226">MSDERVLPAYADLPPSPGGGRSGWGAFGDDDQAGRVNLLTPERVAEAARLVRRGAAFPLDLPLGAFDPPLNPARGNPVHRVIDQPGGVGLDDAWDNVFPQAGSQWDSLAHIGRDREVYYNGATAEQIRREGRNGIDVWAAHGIAGRGVLLDMPASMAAAGRAYDPSATVEFGVDDLERARRDSGVEFRTGDVLLLHTGFTGWYVEQDRATRAGLPGHVTAPGLEHTEEICAYLWDQGIAAVGSDTFAVEAWPADTSAEAAPFGFIHHVLIGSLGMALGELWWLRDLALDCRRTGVHEGMFVSTPTRAPGGISSAANAVVLM</sequence>
<dbReference type="SUPFAM" id="SSF102198">
    <property type="entry name" value="Putative cyclase"/>
    <property type="match status" value="1"/>
</dbReference>
<protein>
    <submittedName>
        <fullName evidence="2">Cyclase family protein</fullName>
    </submittedName>
</protein>
<gene>
    <name evidence="2" type="ORF">GRQ65_07005</name>
</gene>
<dbReference type="InterPro" id="IPR037175">
    <property type="entry name" value="KFase_sf"/>
</dbReference>
<dbReference type="PANTHER" id="PTHR34861">
    <property type="match status" value="1"/>
</dbReference>
<dbReference type="AlphaFoldDB" id="A0A6L7EY56"/>